<dbReference type="Pfam" id="PF03466">
    <property type="entry name" value="LysR_substrate"/>
    <property type="match status" value="1"/>
</dbReference>
<name>A0A926DQU6_9FIRM</name>
<comment type="caution">
    <text evidence="6">The sequence shown here is derived from an EMBL/GenBank/DDBJ whole genome shotgun (WGS) entry which is preliminary data.</text>
</comment>
<keyword evidence="2" id="KW-0805">Transcription regulation</keyword>
<dbReference type="InterPro" id="IPR005119">
    <property type="entry name" value="LysR_subst-bd"/>
</dbReference>
<evidence type="ECO:0000259" key="5">
    <source>
        <dbReference type="PROSITE" id="PS50931"/>
    </source>
</evidence>
<feature type="domain" description="HTH lysR-type" evidence="5">
    <location>
        <begin position="9"/>
        <end position="60"/>
    </location>
</feature>
<keyword evidence="4" id="KW-0804">Transcription</keyword>
<accession>A0A926DQU6</accession>
<dbReference type="SUPFAM" id="SSF46785">
    <property type="entry name" value="Winged helix' DNA-binding domain"/>
    <property type="match status" value="1"/>
</dbReference>
<dbReference type="GO" id="GO:0003700">
    <property type="term" value="F:DNA-binding transcription factor activity"/>
    <property type="evidence" value="ECO:0007669"/>
    <property type="project" value="InterPro"/>
</dbReference>
<dbReference type="AlphaFoldDB" id="A0A926DQU6"/>
<dbReference type="Gene3D" id="1.10.10.10">
    <property type="entry name" value="Winged helix-like DNA-binding domain superfamily/Winged helix DNA-binding domain"/>
    <property type="match status" value="1"/>
</dbReference>
<dbReference type="InterPro" id="IPR000847">
    <property type="entry name" value="LysR_HTH_N"/>
</dbReference>
<dbReference type="EMBL" id="JACRSQ010000005">
    <property type="protein sequence ID" value="MBC8542881.1"/>
    <property type="molecule type" value="Genomic_DNA"/>
</dbReference>
<dbReference type="RefSeq" id="WP_177718883.1">
    <property type="nucleotide sequence ID" value="NZ_JACRSQ010000005.1"/>
</dbReference>
<dbReference type="PRINTS" id="PR00039">
    <property type="entry name" value="HTHLYSR"/>
</dbReference>
<evidence type="ECO:0000256" key="2">
    <source>
        <dbReference type="ARBA" id="ARBA00023015"/>
    </source>
</evidence>
<dbReference type="PANTHER" id="PTHR30126">
    <property type="entry name" value="HTH-TYPE TRANSCRIPTIONAL REGULATOR"/>
    <property type="match status" value="1"/>
</dbReference>
<dbReference type="SUPFAM" id="SSF53850">
    <property type="entry name" value="Periplasmic binding protein-like II"/>
    <property type="match status" value="1"/>
</dbReference>
<evidence type="ECO:0000256" key="1">
    <source>
        <dbReference type="ARBA" id="ARBA00009437"/>
    </source>
</evidence>
<reference evidence="6" key="1">
    <citation type="submission" date="2020-08" db="EMBL/GenBank/DDBJ databases">
        <title>Genome public.</title>
        <authorList>
            <person name="Liu C."/>
            <person name="Sun Q."/>
        </authorList>
    </citation>
    <scope>NUCLEOTIDE SEQUENCE</scope>
    <source>
        <strain evidence="6">NSJ-32</strain>
    </source>
</reference>
<dbReference type="CDD" id="cd05466">
    <property type="entry name" value="PBP2_LTTR_substrate"/>
    <property type="match status" value="1"/>
</dbReference>
<dbReference type="Proteomes" id="UP000657006">
    <property type="component" value="Unassembled WGS sequence"/>
</dbReference>
<sequence length="293" mass="32960">MNANLEYYKVFYTIVKYGSISAAADHLFLSQPAVSQTIRRLEKELNVELFIRTPKGIRLTAEGDLLFAHVSKGYEEILLGERRMRQYMNLEEGEIRIGASDMTLEFFLLPYLERFHQLHPTIKASVTNGPTPVTISALLAGDIDFCVVSSPLDNHKEYSIRPVASIEDVFIAGSQFNDLKGRTLPLAALETLPIVCLESRTSTRRYVDSFLQSRSVRLHPEFELATSDLIVQFTQRNLGVGCVVRNFYEKHKAEGGLFELHLEESLPPRNLCLVTGLNTPISPAGKEFLSLIP</sequence>
<dbReference type="GO" id="GO:0000976">
    <property type="term" value="F:transcription cis-regulatory region binding"/>
    <property type="evidence" value="ECO:0007669"/>
    <property type="project" value="TreeGrafter"/>
</dbReference>
<dbReference type="PROSITE" id="PS50931">
    <property type="entry name" value="HTH_LYSR"/>
    <property type="match status" value="1"/>
</dbReference>
<comment type="similarity">
    <text evidence="1">Belongs to the LysR transcriptional regulatory family.</text>
</comment>
<organism evidence="6 7">
    <name type="scientific">Bianquea renquensis</name>
    <dbReference type="NCBI Taxonomy" id="2763661"/>
    <lineage>
        <taxon>Bacteria</taxon>
        <taxon>Bacillati</taxon>
        <taxon>Bacillota</taxon>
        <taxon>Clostridia</taxon>
        <taxon>Eubacteriales</taxon>
        <taxon>Bianqueaceae</taxon>
        <taxon>Bianquea</taxon>
    </lineage>
</organism>
<keyword evidence="3" id="KW-0238">DNA-binding</keyword>
<evidence type="ECO:0000313" key="7">
    <source>
        <dbReference type="Proteomes" id="UP000657006"/>
    </source>
</evidence>
<dbReference type="Gene3D" id="3.40.190.290">
    <property type="match status" value="1"/>
</dbReference>
<dbReference type="PANTHER" id="PTHR30126:SF64">
    <property type="entry name" value="HTH-TYPE TRANSCRIPTIONAL REGULATOR CITR"/>
    <property type="match status" value="1"/>
</dbReference>
<gene>
    <name evidence="6" type="ORF">H8730_04895</name>
</gene>
<dbReference type="InterPro" id="IPR036388">
    <property type="entry name" value="WH-like_DNA-bd_sf"/>
</dbReference>
<evidence type="ECO:0000256" key="3">
    <source>
        <dbReference type="ARBA" id="ARBA00023125"/>
    </source>
</evidence>
<dbReference type="FunFam" id="1.10.10.10:FF:000001">
    <property type="entry name" value="LysR family transcriptional regulator"/>
    <property type="match status" value="1"/>
</dbReference>
<evidence type="ECO:0000256" key="4">
    <source>
        <dbReference type="ARBA" id="ARBA00023163"/>
    </source>
</evidence>
<evidence type="ECO:0000313" key="6">
    <source>
        <dbReference type="EMBL" id="MBC8542881.1"/>
    </source>
</evidence>
<dbReference type="Pfam" id="PF00126">
    <property type="entry name" value="HTH_1"/>
    <property type="match status" value="1"/>
</dbReference>
<protein>
    <submittedName>
        <fullName evidence="6">LysR family transcriptional regulator</fullName>
    </submittedName>
</protein>
<proteinExistence type="inferred from homology"/>
<dbReference type="InterPro" id="IPR036390">
    <property type="entry name" value="WH_DNA-bd_sf"/>
</dbReference>
<keyword evidence="7" id="KW-1185">Reference proteome</keyword>